<comment type="caution">
    <text evidence="2">The sequence shown here is derived from an EMBL/GenBank/DDBJ whole genome shotgun (WGS) entry which is preliminary data.</text>
</comment>
<dbReference type="OrthoDB" id="47473at2"/>
<dbReference type="InterPro" id="IPR058117">
    <property type="entry name" value="BV97_02767-like"/>
</dbReference>
<dbReference type="RefSeq" id="WP_138088758.1">
    <property type="nucleotide sequence ID" value="NZ_VAUV01000028.1"/>
</dbReference>
<organism evidence="2 3">
    <name type="scientific">Phragmitibacter flavus</name>
    <dbReference type="NCBI Taxonomy" id="2576071"/>
    <lineage>
        <taxon>Bacteria</taxon>
        <taxon>Pseudomonadati</taxon>
        <taxon>Verrucomicrobiota</taxon>
        <taxon>Verrucomicrobiia</taxon>
        <taxon>Verrucomicrobiales</taxon>
        <taxon>Verrucomicrobiaceae</taxon>
        <taxon>Phragmitibacter</taxon>
    </lineage>
</organism>
<feature type="transmembrane region" description="Helical" evidence="1">
    <location>
        <begin position="87"/>
        <end position="109"/>
    </location>
</feature>
<evidence type="ECO:0000313" key="2">
    <source>
        <dbReference type="EMBL" id="TLD68270.1"/>
    </source>
</evidence>
<keyword evidence="1" id="KW-1133">Transmembrane helix</keyword>
<name>A0A5R8K7E4_9BACT</name>
<reference evidence="2 3" key="1">
    <citation type="submission" date="2019-05" db="EMBL/GenBank/DDBJ databases">
        <title>Verrucobacter flavum gen. nov., sp. nov. a new member of the family Verrucomicrobiaceae.</title>
        <authorList>
            <person name="Szuroczki S."/>
            <person name="Abbaszade G."/>
            <person name="Szabo A."/>
            <person name="Felfoldi T."/>
            <person name="Schumann P."/>
            <person name="Boka K."/>
            <person name="Keki Z."/>
            <person name="Toumi M."/>
            <person name="Toth E."/>
        </authorList>
    </citation>
    <scope>NUCLEOTIDE SEQUENCE [LARGE SCALE GENOMIC DNA]</scope>
    <source>
        <strain evidence="2 3">MG-N-17</strain>
    </source>
</reference>
<keyword evidence="1" id="KW-0812">Transmembrane</keyword>
<dbReference type="EMBL" id="VAUV01000028">
    <property type="protein sequence ID" value="TLD68270.1"/>
    <property type="molecule type" value="Genomic_DNA"/>
</dbReference>
<gene>
    <name evidence="2" type="ORF">FEM03_23405</name>
</gene>
<evidence type="ECO:0000313" key="3">
    <source>
        <dbReference type="Proteomes" id="UP000306196"/>
    </source>
</evidence>
<sequence>MLYLITKALLSGAIIVAISEIAKRNNSLATVIHSLPLTSLLAFIWIYSETKDAALIGRHAYGTFWFVLPTLPMFLVMPWLISKLGGFWPALGVGIVITVSLYILTMRLLEVAGVKL</sequence>
<dbReference type="Proteomes" id="UP000306196">
    <property type="component" value="Unassembled WGS sequence"/>
</dbReference>
<protein>
    <submittedName>
        <fullName evidence="2">DUF3147 family protein</fullName>
    </submittedName>
</protein>
<feature type="transmembrane region" description="Helical" evidence="1">
    <location>
        <begin position="29"/>
        <end position="48"/>
    </location>
</feature>
<proteinExistence type="predicted"/>
<dbReference type="NCBIfam" id="NF006749">
    <property type="entry name" value="PRK09272.1-2"/>
    <property type="match status" value="1"/>
</dbReference>
<keyword evidence="1" id="KW-0472">Membrane</keyword>
<accession>A0A5R8K7E4</accession>
<keyword evidence="3" id="KW-1185">Reference proteome</keyword>
<dbReference type="AlphaFoldDB" id="A0A5R8K7E4"/>
<feature type="transmembrane region" description="Helical" evidence="1">
    <location>
        <begin position="60"/>
        <end position="81"/>
    </location>
</feature>
<evidence type="ECO:0000256" key="1">
    <source>
        <dbReference type="SAM" id="Phobius"/>
    </source>
</evidence>